<reference evidence="2 3" key="1">
    <citation type="journal article" date="2006" name="Extremophiles">
        <title>Characterization of Exiguobacterium isolates from the Siberian permafrost. Description of Exiguobacterium sibiricum sp. nov.</title>
        <authorList>
            <person name="Rodrigues D.F."/>
            <person name="Goris J."/>
            <person name="Vishnivetskaya T."/>
            <person name="Gilichinsky D."/>
            <person name="Thomashow M.F."/>
            <person name="Tiedje J.M."/>
        </authorList>
    </citation>
    <scope>NUCLEOTIDE SEQUENCE [LARGE SCALE GENOMIC DNA]</scope>
    <source>
        <strain evidence="3">DSM 17290 / CIP 109462 / JCM 13490 / 255-15</strain>
    </source>
</reference>
<keyword evidence="1" id="KW-1133">Transmembrane helix</keyword>
<accession>B1YGE7</accession>
<dbReference type="AlphaFoldDB" id="B1YGE7"/>
<evidence type="ECO:0000256" key="1">
    <source>
        <dbReference type="SAM" id="Phobius"/>
    </source>
</evidence>
<feature type="transmembrane region" description="Helical" evidence="1">
    <location>
        <begin position="6"/>
        <end position="32"/>
    </location>
</feature>
<reference evidence="2 3" key="2">
    <citation type="journal article" date="2008" name="BMC Genomics">
        <title>Architecture of thermal adaptation in an Exiguobacterium sibiricum strain isolated from 3 million year old permafrost: a genome and transcriptome approach.</title>
        <authorList>
            <person name="Rodrigues D.F."/>
            <person name="Ivanova N."/>
            <person name="He Z."/>
            <person name="Huebner M."/>
            <person name="Zhou J."/>
            <person name="Tiedje J.M."/>
        </authorList>
    </citation>
    <scope>NUCLEOTIDE SEQUENCE [LARGE SCALE GENOMIC DNA]</scope>
    <source>
        <strain evidence="3">DSM 17290 / CIP 109462 / JCM 13490 / 255-15</strain>
    </source>
</reference>
<dbReference type="EMBL" id="CP001022">
    <property type="protein sequence ID" value="ACB60951.1"/>
    <property type="molecule type" value="Genomic_DNA"/>
</dbReference>
<gene>
    <name evidence="2" type="ordered locus">Exig_1491</name>
</gene>
<sequence length="38" mass="4391">MDYTDLNFIFGLLRIAVLVMAIPSMVYALYLLRKIANK</sequence>
<protein>
    <submittedName>
        <fullName evidence="2">Uncharacterized protein</fullName>
    </submittedName>
</protein>
<evidence type="ECO:0000313" key="3">
    <source>
        <dbReference type="Proteomes" id="UP000001681"/>
    </source>
</evidence>
<dbReference type="Proteomes" id="UP000001681">
    <property type="component" value="Chromosome"/>
</dbReference>
<keyword evidence="1" id="KW-0812">Transmembrane</keyword>
<keyword evidence="3" id="KW-1185">Reference proteome</keyword>
<keyword evidence="1" id="KW-0472">Membrane</keyword>
<dbReference type="KEGG" id="esi:Exig_1491"/>
<organism evidence="2 3">
    <name type="scientific">Exiguobacterium sibiricum (strain DSM 17290 / CCUG 55495 / CIP 109462 / JCM 13490 / 255-15)</name>
    <dbReference type="NCBI Taxonomy" id="262543"/>
    <lineage>
        <taxon>Bacteria</taxon>
        <taxon>Bacillati</taxon>
        <taxon>Bacillota</taxon>
        <taxon>Bacilli</taxon>
        <taxon>Bacillales</taxon>
        <taxon>Bacillales Family XII. Incertae Sedis</taxon>
        <taxon>Exiguobacterium</taxon>
    </lineage>
</organism>
<dbReference type="HOGENOM" id="CLU_3328093_0_0_9"/>
<evidence type="ECO:0000313" key="2">
    <source>
        <dbReference type="EMBL" id="ACB60951.1"/>
    </source>
</evidence>
<dbReference type="STRING" id="262543.Exig_1491"/>
<name>B1YGE7_EXIS2</name>
<proteinExistence type="predicted"/>
<reference evidence="3" key="3">
    <citation type="submission" date="2008-04" db="EMBL/GenBank/DDBJ databases">
        <title>Complete sequence of chromosome of Exiguobacterium sibiricum 255-15.</title>
        <authorList>
            <consortium name="US DOE Joint Genome Institute"/>
            <person name="Copeland A."/>
            <person name="Lucas S."/>
            <person name="Lapidus A."/>
            <person name="Glavina del Rio T."/>
            <person name="Dalin E."/>
            <person name="Tice H."/>
            <person name="Bruce D."/>
            <person name="Goodwin L."/>
            <person name="Pitluck S."/>
            <person name="Kiss H."/>
            <person name="Chertkov O."/>
            <person name="Monk C."/>
            <person name="Brettin T."/>
            <person name="Detter J.C."/>
            <person name="Han C."/>
            <person name="Kuske C.R."/>
            <person name="Schmutz J."/>
            <person name="Larimer F."/>
            <person name="Land M."/>
            <person name="Hauser L."/>
            <person name="Kyrpides N."/>
            <person name="Mikhailova N."/>
            <person name="Vishnivetskaya T."/>
            <person name="Rodrigues D.F."/>
            <person name="Gilichinsky D."/>
            <person name="Tiedje J."/>
            <person name="Richardson P."/>
        </authorList>
    </citation>
    <scope>NUCLEOTIDE SEQUENCE [LARGE SCALE GENOMIC DNA]</scope>
    <source>
        <strain evidence="3">DSM 17290 / CIP 109462 / JCM 13490 / 255-15</strain>
    </source>
</reference>